<dbReference type="InterPro" id="IPR010679">
    <property type="entry name" value="DUF1254"/>
</dbReference>
<feature type="signal peptide" evidence="1">
    <location>
        <begin position="1"/>
        <end position="20"/>
    </location>
</feature>
<evidence type="ECO:0000259" key="2">
    <source>
        <dbReference type="Pfam" id="PF06863"/>
    </source>
</evidence>
<keyword evidence="1" id="KW-0732">Signal</keyword>
<name>A0A9P4PYY1_9PEZI</name>
<dbReference type="PANTHER" id="PTHR36509">
    <property type="entry name" value="BLL3101 PROTEIN"/>
    <property type="match status" value="1"/>
</dbReference>
<reference evidence="3" key="1">
    <citation type="journal article" date="2020" name="Stud. Mycol.">
        <title>101 Dothideomycetes genomes: a test case for predicting lifestyles and emergence of pathogens.</title>
        <authorList>
            <person name="Haridas S."/>
            <person name="Albert R."/>
            <person name="Binder M."/>
            <person name="Bloem J."/>
            <person name="Labutti K."/>
            <person name="Salamov A."/>
            <person name="Andreopoulos B."/>
            <person name="Baker S."/>
            <person name="Barry K."/>
            <person name="Bills G."/>
            <person name="Bluhm B."/>
            <person name="Cannon C."/>
            <person name="Castanera R."/>
            <person name="Culley D."/>
            <person name="Daum C."/>
            <person name="Ezra D."/>
            <person name="Gonzalez J."/>
            <person name="Henrissat B."/>
            <person name="Kuo A."/>
            <person name="Liang C."/>
            <person name="Lipzen A."/>
            <person name="Lutzoni F."/>
            <person name="Magnuson J."/>
            <person name="Mondo S."/>
            <person name="Nolan M."/>
            <person name="Ohm R."/>
            <person name="Pangilinan J."/>
            <person name="Park H.-J."/>
            <person name="Ramirez L."/>
            <person name="Alfaro M."/>
            <person name="Sun H."/>
            <person name="Tritt A."/>
            <person name="Yoshinaga Y."/>
            <person name="Zwiers L.-H."/>
            <person name="Turgeon B."/>
            <person name="Goodwin S."/>
            <person name="Spatafora J."/>
            <person name="Crous P."/>
            <person name="Grigoriev I."/>
        </authorList>
    </citation>
    <scope>NUCLEOTIDE SEQUENCE</scope>
    <source>
        <strain evidence="3">CBS 116435</strain>
    </source>
</reference>
<evidence type="ECO:0000256" key="1">
    <source>
        <dbReference type="SAM" id="SignalP"/>
    </source>
</evidence>
<evidence type="ECO:0000313" key="4">
    <source>
        <dbReference type="Proteomes" id="UP000799441"/>
    </source>
</evidence>
<dbReference type="Pfam" id="PF06863">
    <property type="entry name" value="DUF1254"/>
    <property type="match status" value="1"/>
</dbReference>
<keyword evidence="4" id="KW-1185">Reference proteome</keyword>
<dbReference type="AlphaFoldDB" id="A0A9P4PYY1"/>
<dbReference type="Proteomes" id="UP000799441">
    <property type="component" value="Unassembled WGS sequence"/>
</dbReference>
<dbReference type="InterPro" id="IPR037050">
    <property type="entry name" value="DUF1254_sf"/>
</dbReference>
<proteinExistence type="predicted"/>
<protein>
    <recommendedName>
        <fullName evidence="2">DUF1254 domain-containing protein</fullName>
    </recommendedName>
</protein>
<accession>A0A9P4PYY1</accession>
<dbReference type="SUPFAM" id="SSF160935">
    <property type="entry name" value="VPA0735-like"/>
    <property type="match status" value="1"/>
</dbReference>
<sequence>MRYTKLVMALATTAYQTTLAASSLGTDPTNTSQVQQLVTTSPTQIAAVINVHQSPQGALNASAWALVYTYPLYIFANFAGSVIRNVSVNETFHQRNLASPDSPGVIRPNVDTLYSRAVLDLSHHDIVLEILELPFLDVLRQSLRSLSYGNVIAEIGIVNGNTAGKYLIHRADDAFLTPGSGSPTFLESTNYSDYKGIVNLPTPYGTVLIRLLLLSNSTAELNTLHTYQNASSLTNVTRTSLVQNDDSAPELISLAPNGTFPGVDSLARLLRLAASIMPYNQPAICSE</sequence>
<evidence type="ECO:0000313" key="3">
    <source>
        <dbReference type="EMBL" id="KAF2717527.1"/>
    </source>
</evidence>
<dbReference type="PANTHER" id="PTHR36509:SF3">
    <property type="entry name" value="SIGNAL PEPTIDE PROTEIN"/>
    <property type="match status" value="1"/>
</dbReference>
<feature type="chain" id="PRO_5040389920" description="DUF1254 domain-containing protein" evidence="1">
    <location>
        <begin position="21"/>
        <end position="287"/>
    </location>
</feature>
<comment type="caution">
    <text evidence="3">The sequence shown here is derived from an EMBL/GenBank/DDBJ whole genome shotgun (WGS) entry which is preliminary data.</text>
</comment>
<dbReference type="OrthoDB" id="2018906at2759"/>
<dbReference type="Gene3D" id="2.60.40.1610">
    <property type="entry name" value="Domain of unknown function DUF1254"/>
    <property type="match status" value="1"/>
</dbReference>
<gene>
    <name evidence="3" type="ORF">K431DRAFT_297750</name>
</gene>
<organism evidence="3 4">
    <name type="scientific">Polychaeton citri CBS 116435</name>
    <dbReference type="NCBI Taxonomy" id="1314669"/>
    <lineage>
        <taxon>Eukaryota</taxon>
        <taxon>Fungi</taxon>
        <taxon>Dikarya</taxon>
        <taxon>Ascomycota</taxon>
        <taxon>Pezizomycotina</taxon>
        <taxon>Dothideomycetes</taxon>
        <taxon>Dothideomycetidae</taxon>
        <taxon>Capnodiales</taxon>
        <taxon>Capnodiaceae</taxon>
        <taxon>Polychaeton</taxon>
    </lineage>
</organism>
<feature type="domain" description="DUF1254" evidence="2">
    <location>
        <begin position="88"/>
        <end position="234"/>
    </location>
</feature>
<dbReference type="EMBL" id="MU003842">
    <property type="protein sequence ID" value="KAF2717527.1"/>
    <property type="molecule type" value="Genomic_DNA"/>
</dbReference>